<keyword evidence="3" id="KW-1185">Reference proteome</keyword>
<evidence type="ECO:0000313" key="3">
    <source>
        <dbReference type="Proteomes" id="UP001295684"/>
    </source>
</evidence>
<name>A0AAD1XKJ9_EUPCR</name>
<feature type="region of interest" description="Disordered" evidence="1">
    <location>
        <begin position="1"/>
        <end position="24"/>
    </location>
</feature>
<feature type="compositionally biased region" description="Basic residues" evidence="1">
    <location>
        <begin position="219"/>
        <end position="228"/>
    </location>
</feature>
<feature type="region of interest" description="Disordered" evidence="1">
    <location>
        <begin position="203"/>
        <end position="247"/>
    </location>
</feature>
<gene>
    <name evidence="2" type="ORF">ECRASSUSDP1_LOCUS15701</name>
</gene>
<protein>
    <submittedName>
        <fullName evidence="2">Uncharacterized protein</fullName>
    </submittedName>
</protein>
<reference evidence="2" key="1">
    <citation type="submission" date="2023-07" db="EMBL/GenBank/DDBJ databases">
        <authorList>
            <consortium name="AG Swart"/>
            <person name="Singh M."/>
            <person name="Singh A."/>
            <person name="Seah K."/>
            <person name="Emmerich C."/>
        </authorList>
    </citation>
    <scope>NUCLEOTIDE SEQUENCE</scope>
    <source>
        <strain evidence="2">DP1</strain>
    </source>
</reference>
<comment type="caution">
    <text evidence="2">The sequence shown here is derived from an EMBL/GenBank/DDBJ whole genome shotgun (WGS) entry which is preliminary data.</text>
</comment>
<proteinExistence type="predicted"/>
<evidence type="ECO:0000256" key="1">
    <source>
        <dbReference type="SAM" id="MobiDB-lite"/>
    </source>
</evidence>
<dbReference type="Proteomes" id="UP001295684">
    <property type="component" value="Unassembled WGS sequence"/>
</dbReference>
<dbReference type="EMBL" id="CAMPGE010015743">
    <property type="protein sequence ID" value="CAI2374349.1"/>
    <property type="molecule type" value="Genomic_DNA"/>
</dbReference>
<evidence type="ECO:0000313" key="2">
    <source>
        <dbReference type="EMBL" id="CAI2374349.1"/>
    </source>
</evidence>
<accession>A0AAD1XKJ9</accession>
<dbReference type="AlphaFoldDB" id="A0AAD1XKJ9"/>
<sequence>MDPMQARPNHPAGYQSRPQAPPRIPHEFATSLYNRMFQTDILLAGYSSAKIDYNEEEIDLLQRCDNEIRNPAAVLEDPSSQEPEKFNENIAVLEELHDHEFIEDKEFEPLKEYLKTDKSIRMSDGIEKDLFYNLKIVKMHNILCTEMLKHKMKEEFKKKRMEKELRTFDKYSKDFIYAKMKIREAKGKQKSIEDQIIDESEVGYNNNSFSKSSSDRKRNPARRTRNASRRGNSDNNIYKELSEDDLS</sequence>
<organism evidence="2 3">
    <name type="scientific">Euplotes crassus</name>
    <dbReference type="NCBI Taxonomy" id="5936"/>
    <lineage>
        <taxon>Eukaryota</taxon>
        <taxon>Sar</taxon>
        <taxon>Alveolata</taxon>
        <taxon>Ciliophora</taxon>
        <taxon>Intramacronucleata</taxon>
        <taxon>Spirotrichea</taxon>
        <taxon>Hypotrichia</taxon>
        <taxon>Euplotida</taxon>
        <taxon>Euplotidae</taxon>
        <taxon>Moneuplotes</taxon>
    </lineage>
</organism>
<feature type="compositionally biased region" description="Polar residues" evidence="1">
    <location>
        <begin position="203"/>
        <end position="212"/>
    </location>
</feature>